<dbReference type="PANTHER" id="PTHR38693:SF1">
    <property type="entry name" value="UBIQUINONE BIOSYNTHESIS ACCESSORY FACTOR UBIJ"/>
    <property type="match status" value="1"/>
</dbReference>
<dbReference type="AlphaFoldDB" id="A0A0S1B459"/>
<organism evidence="3 4">
    <name type="scientific">Stenotrophomonas acidaminiphila</name>
    <dbReference type="NCBI Taxonomy" id="128780"/>
    <lineage>
        <taxon>Bacteria</taxon>
        <taxon>Pseudomonadati</taxon>
        <taxon>Pseudomonadota</taxon>
        <taxon>Gammaproteobacteria</taxon>
        <taxon>Lysobacterales</taxon>
        <taxon>Lysobacteraceae</taxon>
        <taxon>Stenotrophomonas</taxon>
    </lineage>
</organism>
<comment type="pathway">
    <text evidence="1">Cofactor biosynthesis; ubiquinone biosynthesis.</text>
</comment>
<gene>
    <name evidence="1" type="primary">ubiJ</name>
    <name evidence="3" type="ORF">AOT14_35050</name>
</gene>
<name>A0A0S1B459_9GAMM</name>
<feature type="domain" description="SCP2" evidence="2">
    <location>
        <begin position="21"/>
        <end position="123"/>
    </location>
</feature>
<dbReference type="GO" id="GO:0005737">
    <property type="term" value="C:cytoplasm"/>
    <property type="evidence" value="ECO:0007669"/>
    <property type="project" value="UniProtKB-SubCell"/>
</dbReference>
<evidence type="ECO:0000259" key="2">
    <source>
        <dbReference type="Pfam" id="PF02036"/>
    </source>
</evidence>
<evidence type="ECO:0000313" key="4">
    <source>
        <dbReference type="Proteomes" id="UP000061010"/>
    </source>
</evidence>
<keyword evidence="4" id="KW-1185">Reference proteome</keyword>
<dbReference type="PATRIC" id="fig|128780.6.peg.3548"/>
<dbReference type="InterPro" id="IPR038989">
    <property type="entry name" value="UbiJ"/>
</dbReference>
<dbReference type="EMBL" id="CP012900">
    <property type="protein sequence ID" value="ALJ29841.1"/>
    <property type="molecule type" value="Genomic_DNA"/>
</dbReference>
<reference evidence="3 4" key="1">
    <citation type="journal article" date="2015" name="Genome Announc.">
        <title>Complete Genome Sequencing of Stenotrophomonas acidaminiphila ZAC14D2_NAIMI4_2, a Multidrug-Resistant Strain Isolated from Sediments of a Polluted River in Mexico, Uncovers New Antibiotic Resistance Genes and a Novel Class-II Lasso Peptide Biosynthesis Gene Cluster.</title>
        <authorList>
            <person name="Vinuesa P."/>
            <person name="Ochoa-Sanchez L.E."/>
        </authorList>
    </citation>
    <scope>NUCLEOTIDE SEQUENCE [LARGE SCALE GENOMIC DNA]</scope>
    <source>
        <strain evidence="3 4">ZAC14D2_NAIMI4_2</strain>
    </source>
</reference>
<protein>
    <recommendedName>
        <fullName evidence="1">Ubiquinone biosynthesis accessory factor UbiJ</fullName>
    </recommendedName>
</protein>
<keyword evidence="1" id="KW-0963">Cytoplasm</keyword>
<dbReference type="UniPathway" id="UPA00232"/>
<dbReference type="PANTHER" id="PTHR38693">
    <property type="entry name" value="UBIQUINONE BIOSYNTHESIS PROTEIN UBIJ"/>
    <property type="match status" value="1"/>
</dbReference>
<comment type="similarity">
    <text evidence="1">Belongs to the UbiJ family.</text>
</comment>
<dbReference type="GO" id="GO:0006744">
    <property type="term" value="P:ubiquinone biosynthetic process"/>
    <property type="evidence" value="ECO:0007669"/>
    <property type="project" value="UniProtKB-UniRule"/>
</dbReference>
<dbReference type="InterPro" id="IPR003033">
    <property type="entry name" value="SCP2_sterol-bd_dom"/>
</dbReference>
<dbReference type="OrthoDB" id="5965909at2"/>
<dbReference type="Pfam" id="PF02036">
    <property type="entry name" value="SCP2"/>
    <property type="match status" value="1"/>
</dbReference>
<comment type="function">
    <text evidence="1">Required for ubiquinone (coenzyme Q) biosynthesis. Binds hydrophobic ubiquinone biosynthetic intermediates via its SCP2 domain and is essential for the stability of the Ubi complex. May constitute a docking platform where Ubi enzymes assemble and access their SCP2-bound polyprenyl substrates.</text>
</comment>
<dbReference type="KEGG" id="sacz:AOT14_35050"/>
<comment type="subcellular location">
    <subcellularLocation>
        <location evidence="1">Cytoplasm</location>
    </subcellularLocation>
</comment>
<proteinExistence type="inferred from homology"/>
<dbReference type="HAMAP" id="MF_02215">
    <property type="entry name" value="UbiJ"/>
    <property type="match status" value="1"/>
</dbReference>
<keyword evidence="1" id="KW-0831">Ubiquinone biosynthesis</keyword>
<evidence type="ECO:0000313" key="3">
    <source>
        <dbReference type="EMBL" id="ALJ29841.1"/>
    </source>
</evidence>
<accession>A0A0S1B459</accession>
<evidence type="ECO:0000256" key="1">
    <source>
        <dbReference type="HAMAP-Rule" id="MF_02215"/>
    </source>
</evidence>
<sequence length="215" mass="22933">MPASPFKFIKPLAGRALETALNRALAMDPDTRTALVPLDGQRIALTLESPALALQIGVAGQRLTVGPVDTAQEPDLAVRSTLGGVLAQLPFLANARRSPGAAPAGRVKVSGDAELARRLQQLATRFDPDWQQPFVAVFGEVLGVQVAQTLRAALAQARRSTADLARTAAEYVTEESRDVVPRAELDAFHDDVDAVRDDVERLAARVARLRSGGRA</sequence>
<dbReference type="Proteomes" id="UP000061010">
    <property type="component" value="Chromosome"/>
</dbReference>